<dbReference type="EMBL" id="JARRAF010000002">
    <property type="protein sequence ID" value="MDK2122790.1"/>
    <property type="molecule type" value="Genomic_DNA"/>
</dbReference>
<evidence type="ECO:0000259" key="2">
    <source>
        <dbReference type="Pfam" id="PF13579"/>
    </source>
</evidence>
<keyword evidence="3" id="KW-0328">Glycosyltransferase</keyword>
<dbReference type="PANTHER" id="PTHR12526">
    <property type="entry name" value="GLYCOSYLTRANSFERASE"/>
    <property type="match status" value="1"/>
</dbReference>
<name>A0ABT7DRU6_9NEIS</name>
<dbReference type="SUPFAM" id="SSF53756">
    <property type="entry name" value="UDP-Glycosyltransferase/glycogen phosphorylase"/>
    <property type="match status" value="1"/>
</dbReference>
<accession>A0ABT7DRU6</accession>
<organism evidence="3 4">
    <name type="scientific">Parachitinimonas caeni</name>
    <dbReference type="NCBI Taxonomy" id="3031301"/>
    <lineage>
        <taxon>Bacteria</taxon>
        <taxon>Pseudomonadati</taxon>
        <taxon>Pseudomonadota</taxon>
        <taxon>Betaproteobacteria</taxon>
        <taxon>Neisseriales</taxon>
        <taxon>Chitinibacteraceae</taxon>
        <taxon>Parachitinimonas</taxon>
    </lineage>
</organism>
<dbReference type="PANTHER" id="PTHR12526:SF638">
    <property type="entry name" value="SPORE COAT PROTEIN SA"/>
    <property type="match status" value="1"/>
</dbReference>
<protein>
    <submittedName>
        <fullName evidence="3">Glycosyltransferase family 4 protein</fullName>
        <ecNumber evidence="3">2.4.-.-</ecNumber>
    </submittedName>
</protein>
<gene>
    <name evidence="3" type="ORF">PZA18_01865</name>
</gene>
<dbReference type="Gene3D" id="3.40.50.2000">
    <property type="entry name" value="Glycogen Phosphorylase B"/>
    <property type="match status" value="2"/>
</dbReference>
<feature type="domain" description="Glycosyltransferase subfamily 4-like N-terminal" evidence="2">
    <location>
        <begin position="17"/>
        <end position="181"/>
    </location>
</feature>
<dbReference type="Pfam" id="PF00534">
    <property type="entry name" value="Glycos_transf_1"/>
    <property type="match status" value="1"/>
</dbReference>
<evidence type="ECO:0000313" key="4">
    <source>
        <dbReference type="Proteomes" id="UP001172778"/>
    </source>
</evidence>
<dbReference type="InterPro" id="IPR001296">
    <property type="entry name" value="Glyco_trans_1"/>
</dbReference>
<dbReference type="Pfam" id="PF13579">
    <property type="entry name" value="Glyco_trans_4_4"/>
    <property type="match status" value="1"/>
</dbReference>
<dbReference type="RefSeq" id="WP_284099079.1">
    <property type="nucleotide sequence ID" value="NZ_JARRAF010000002.1"/>
</dbReference>
<comment type="caution">
    <text evidence="3">The sequence shown here is derived from an EMBL/GenBank/DDBJ whole genome shotgun (WGS) entry which is preliminary data.</text>
</comment>
<dbReference type="GO" id="GO:0016757">
    <property type="term" value="F:glycosyltransferase activity"/>
    <property type="evidence" value="ECO:0007669"/>
    <property type="project" value="UniProtKB-KW"/>
</dbReference>
<feature type="domain" description="Glycosyl transferase family 1" evidence="1">
    <location>
        <begin position="206"/>
        <end position="364"/>
    </location>
</feature>
<dbReference type="EC" id="2.4.-.-" evidence="3"/>
<evidence type="ECO:0000259" key="1">
    <source>
        <dbReference type="Pfam" id="PF00534"/>
    </source>
</evidence>
<dbReference type="CDD" id="cd03801">
    <property type="entry name" value="GT4_PimA-like"/>
    <property type="match status" value="1"/>
</dbReference>
<evidence type="ECO:0000313" key="3">
    <source>
        <dbReference type="EMBL" id="MDK2122790.1"/>
    </source>
</evidence>
<keyword evidence="4" id="KW-1185">Reference proteome</keyword>
<dbReference type="Proteomes" id="UP001172778">
    <property type="component" value="Unassembled WGS sequence"/>
</dbReference>
<keyword evidence="3" id="KW-0808">Transferase</keyword>
<proteinExistence type="predicted"/>
<sequence length="392" mass="43303">MKILFVTREQKADRRYGLGKSILPVLETLAARGHATGYLCQEDLAEATLASWRRWHGRMQPVLRWLNSATNLYALSWCILERVAMGRLAVQHARAASYSHVHCHDPLIGLGFWLFSSRASRPVWGVTEHGHGSYTQAMHEDGLPMTARIGRWMRRLEAFVLRRADWVISPTPAGRDALARDLCEYPLAPHWHVVPHARPVIQFYSRDKARQCLGWDAQTLYVVSVGRLVPLKQFPLVIETCAQVRAPQPLHLVILGEGDAAALYRHAELAGLAAMTITATDDIGLYLAAADVYISLTQTESFGLANLEALVAGLPAICTAVAGVPDVVGAGAMLIPPRPAAARQALQSLLDDADERHRLAACARTHAAQFPDLHEVTTCYESIYQQARPSHQ</sequence>
<dbReference type="InterPro" id="IPR028098">
    <property type="entry name" value="Glyco_trans_4-like_N"/>
</dbReference>
<reference evidence="3" key="1">
    <citation type="submission" date="2023-03" db="EMBL/GenBank/DDBJ databases">
        <title>Chitinimonas shenzhenensis gen. nov., sp. nov., a novel member of family Burkholderiaceae isolated from activated sludge collected in Shen Zhen, China.</title>
        <authorList>
            <person name="Wang X."/>
        </authorList>
    </citation>
    <scope>NUCLEOTIDE SEQUENCE</scope>
    <source>
        <strain evidence="3">DQS-5</strain>
    </source>
</reference>